<feature type="active site" evidence="10 11">
    <location>
        <position position="185"/>
    </location>
</feature>
<dbReference type="InterPro" id="IPR029062">
    <property type="entry name" value="Class_I_gatase-like"/>
</dbReference>
<feature type="active site" evidence="10 11">
    <location>
        <position position="187"/>
    </location>
</feature>
<comment type="function">
    <text evidence="10">IGPS catalyzes the conversion of PRFAR and glutamine to IGP, AICAR and glutamate. The HisH subunit catalyzes the hydrolysis of glutamine to glutamate and ammonia as part of the synthesis of IGP and AICAR. The resulting ammonia molecule is channeled to the active site of HisF.</text>
</comment>
<dbReference type="EC" id="4.3.2.10" evidence="10"/>
<proteinExistence type="inferred from homology"/>
<dbReference type="PANTHER" id="PTHR42701:SF1">
    <property type="entry name" value="IMIDAZOLE GLYCEROL PHOSPHATE SYNTHASE SUBUNIT HISH"/>
    <property type="match status" value="1"/>
</dbReference>
<dbReference type="InterPro" id="IPR010139">
    <property type="entry name" value="Imidazole-glycPsynth_HisH"/>
</dbReference>
<name>A0A1V6N0J6_METAZ</name>
<feature type="domain" description="Glutamine amidotransferase" evidence="12">
    <location>
        <begin position="4"/>
        <end position="201"/>
    </location>
</feature>
<evidence type="ECO:0000256" key="10">
    <source>
        <dbReference type="HAMAP-Rule" id="MF_00278"/>
    </source>
</evidence>
<dbReference type="GO" id="GO:0000105">
    <property type="term" value="P:L-histidine biosynthetic process"/>
    <property type="evidence" value="ECO:0007669"/>
    <property type="project" value="UniProtKB-UniRule"/>
</dbReference>
<dbReference type="SUPFAM" id="SSF52317">
    <property type="entry name" value="Class I glutamine amidotransferase-like"/>
    <property type="match status" value="1"/>
</dbReference>
<organism evidence="13 14">
    <name type="scientific">Methanobrevibacter arboriphilus JCM 13429 = DSM 1125</name>
    <dbReference type="NCBI Taxonomy" id="1300164"/>
    <lineage>
        <taxon>Archaea</taxon>
        <taxon>Methanobacteriati</taxon>
        <taxon>Methanobacteriota</taxon>
        <taxon>Methanomada group</taxon>
        <taxon>Methanobacteria</taxon>
        <taxon>Methanobacteriales</taxon>
        <taxon>Methanobacteriaceae</taxon>
        <taxon>Methanobrevibacter</taxon>
    </lineage>
</organism>
<comment type="catalytic activity">
    <reaction evidence="8 10">
        <text>5-[(5-phospho-1-deoxy-D-ribulos-1-ylimino)methylamino]-1-(5-phospho-beta-D-ribosyl)imidazole-4-carboxamide + L-glutamine = D-erythro-1-(imidazol-4-yl)glycerol 3-phosphate + 5-amino-1-(5-phospho-beta-D-ribosyl)imidazole-4-carboxamide + L-glutamate + H(+)</text>
        <dbReference type="Rhea" id="RHEA:24793"/>
        <dbReference type="ChEBI" id="CHEBI:15378"/>
        <dbReference type="ChEBI" id="CHEBI:29985"/>
        <dbReference type="ChEBI" id="CHEBI:58278"/>
        <dbReference type="ChEBI" id="CHEBI:58359"/>
        <dbReference type="ChEBI" id="CHEBI:58475"/>
        <dbReference type="ChEBI" id="CHEBI:58525"/>
        <dbReference type="EC" id="4.3.2.10"/>
    </reaction>
</comment>
<dbReference type="CDD" id="cd01748">
    <property type="entry name" value="GATase1_IGP_Synthase"/>
    <property type="match status" value="1"/>
</dbReference>
<keyword evidence="4 10" id="KW-0378">Hydrolase</keyword>
<evidence type="ECO:0000256" key="11">
    <source>
        <dbReference type="PIRSR" id="PIRSR000495-1"/>
    </source>
</evidence>
<dbReference type="NCBIfam" id="TIGR01855">
    <property type="entry name" value="IMP_synth_hisH"/>
    <property type="match status" value="1"/>
</dbReference>
<keyword evidence="7 10" id="KW-0456">Lyase</keyword>
<keyword evidence="14" id="KW-1185">Reference proteome</keyword>
<keyword evidence="5 10" id="KW-0315">Glutamine amidotransferase</keyword>
<dbReference type="Gene3D" id="3.40.50.880">
    <property type="match status" value="1"/>
</dbReference>
<keyword evidence="6 10" id="KW-0368">Histidine biosynthesis</keyword>
<dbReference type="HAMAP" id="MF_00278">
    <property type="entry name" value="HisH"/>
    <property type="match status" value="1"/>
</dbReference>
<evidence type="ECO:0000256" key="3">
    <source>
        <dbReference type="ARBA" id="ARBA00022605"/>
    </source>
</evidence>
<dbReference type="Pfam" id="PF00117">
    <property type="entry name" value="GATase"/>
    <property type="match status" value="1"/>
</dbReference>
<keyword evidence="10" id="KW-0963">Cytoplasm</keyword>
<dbReference type="EMBL" id="JXMW01000024">
    <property type="protein sequence ID" value="OQD58209.1"/>
    <property type="molecule type" value="Genomic_DNA"/>
</dbReference>
<dbReference type="PIRSF" id="PIRSF000495">
    <property type="entry name" value="Amidotransf_hisH"/>
    <property type="match status" value="1"/>
</dbReference>
<comment type="caution">
    <text evidence="13">The sequence shown here is derived from an EMBL/GenBank/DDBJ whole genome shotgun (WGS) entry which is preliminary data.</text>
</comment>
<dbReference type="UniPathway" id="UPA00031">
    <property type="reaction ID" value="UER00010"/>
</dbReference>
<evidence type="ECO:0000256" key="7">
    <source>
        <dbReference type="ARBA" id="ARBA00023239"/>
    </source>
</evidence>
<dbReference type="GO" id="GO:0016829">
    <property type="term" value="F:lyase activity"/>
    <property type="evidence" value="ECO:0007669"/>
    <property type="project" value="UniProtKB-KW"/>
</dbReference>
<evidence type="ECO:0000256" key="2">
    <source>
        <dbReference type="ARBA" id="ARBA00011152"/>
    </source>
</evidence>
<evidence type="ECO:0000313" key="13">
    <source>
        <dbReference type="EMBL" id="OQD58209.1"/>
    </source>
</evidence>
<dbReference type="GO" id="GO:0005737">
    <property type="term" value="C:cytoplasm"/>
    <property type="evidence" value="ECO:0007669"/>
    <property type="project" value="UniProtKB-SubCell"/>
</dbReference>
<evidence type="ECO:0000256" key="5">
    <source>
        <dbReference type="ARBA" id="ARBA00022962"/>
    </source>
</evidence>
<dbReference type="Proteomes" id="UP000191661">
    <property type="component" value="Unassembled WGS sequence"/>
</dbReference>
<dbReference type="GO" id="GO:0004359">
    <property type="term" value="F:glutaminase activity"/>
    <property type="evidence" value="ECO:0007669"/>
    <property type="project" value="UniProtKB-EC"/>
</dbReference>
<evidence type="ECO:0000256" key="9">
    <source>
        <dbReference type="ARBA" id="ARBA00049534"/>
    </source>
</evidence>
<dbReference type="InterPro" id="IPR017926">
    <property type="entry name" value="GATASE"/>
</dbReference>
<feature type="active site" description="Nucleophile" evidence="10 11">
    <location>
        <position position="77"/>
    </location>
</feature>
<comment type="subunit">
    <text evidence="2 10">Heterodimer of HisH and HisF.</text>
</comment>
<dbReference type="RefSeq" id="WP_080460936.1">
    <property type="nucleotide sequence ID" value="NZ_JXMW01000024.1"/>
</dbReference>
<evidence type="ECO:0000313" key="14">
    <source>
        <dbReference type="Proteomes" id="UP000191661"/>
    </source>
</evidence>
<dbReference type="PANTHER" id="PTHR42701">
    <property type="entry name" value="IMIDAZOLE GLYCEROL PHOSPHATE SYNTHASE SUBUNIT HISH"/>
    <property type="match status" value="1"/>
</dbReference>
<dbReference type="EC" id="3.5.1.2" evidence="10"/>
<dbReference type="AlphaFoldDB" id="A0A1V6N0J6"/>
<evidence type="ECO:0000256" key="8">
    <source>
        <dbReference type="ARBA" id="ARBA00047838"/>
    </source>
</evidence>
<protein>
    <recommendedName>
        <fullName evidence="10">Imidazole glycerol phosphate synthase subunit HisH</fullName>
        <ecNumber evidence="10">4.3.2.10</ecNumber>
    </recommendedName>
    <alternativeName>
        <fullName evidence="10">IGP synthase glutaminase subunit</fullName>
        <ecNumber evidence="10">3.5.1.2</ecNumber>
    </alternativeName>
    <alternativeName>
        <fullName evidence="10">IGP synthase subunit HisH</fullName>
    </alternativeName>
    <alternativeName>
        <fullName evidence="10">ImGP synthase subunit HisH</fullName>
        <shortName evidence="10">IGPS subunit HisH</shortName>
    </alternativeName>
</protein>
<comment type="catalytic activity">
    <reaction evidence="9 10">
        <text>L-glutamine + H2O = L-glutamate + NH4(+)</text>
        <dbReference type="Rhea" id="RHEA:15889"/>
        <dbReference type="ChEBI" id="CHEBI:15377"/>
        <dbReference type="ChEBI" id="CHEBI:28938"/>
        <dbReference type="ChEBI" id="CHEBI:29985"/>
        <dbReference type="ChEBI" id="CHEBI:58359"/>
        <dbReference type="EC" id="3.5.1.2"/>
    </reaction>
</comment>
<comment type="pathway">
    <text evidence="1 10">Amino-acid biosynthesis; L-histidine biosynthesis; L-histidine from 5-phospho-alpha-D-ribose 1-diphosphate: step 5/9.</text>
</comment>
<comment type="subcellular location">
    <subcellularLocation>
        <location evidence="10">Cytoplasm</location>
    </subcellularLocation>
</comment>
<sequence length="205" mass="22685">MITIIDYGSGNLRSISNGFSKINVKSNVTKDPEKISGAEYLVLPGVGAFGQIMNNIEPYKKLIIEHISEDKPFLGVCLGLQALLSSSEETPGVKGLDIFKGKVKKLPIENGLKIPHMGWNRLDMTLCESKKSCSIIDGIDQDYFYFVHSYYASPEDEEVISGTTEYGFDVTAVLHQNNVFATQFHPEKSGVPGLKMLKNFVSMQL</sequence>
<evidence type="ECO:0000256" key="6">
    <source>
        <dbReference type="ARBA" id="ARBA00023102"/>
    </source>
</evidence>
<keyword evidence="3 10" id="KW-0028">Amino-acid biosynthesis</keyword>
<evidence type="ECO:0000256" key="4">
    <source>
        <dbReference type="ARBA" id="ARBA00022801"/>
    </source>
</evidence>
<reference evidence="13 14" key="1">
    <citation type="submission" date="2014-12" db="EMBL/GenBank/DDBJ databases">
        <title>Genome sequence of Methanobrevibacter arboriphilicus DH1, DSM1125.</title>
        <authorList>
            <person name="Poehlein A."/>
            <person name="Thauer R.K."/>
            <person name="Seedorf H."/>
            <person name="Daniel R."/>
        </authorList>
    </citation>
    <scope>NUCLEOTIDE SEQUENCE [LARGE SCALE GENOMIC DNA]</scope>
    <source>
        <strain evidence="13 14">DH1</strain>
    </source>
</reference>
<evidence type="ECO:0000256" key="1">
    <source>
        <dbReference type="ARBA" id="ARBA00005091"/>
    </source>
</evidence>
<dbReference type="OrthoDB" id="33401at2157"/>
<dbReference type="GO" id="GO:0000107">
    <property type="term" value="F:imidazoleglycerol-phosphate synthase activity"/>
    <property type="evidence" value="ECO:0007669"/>
    <property type="project" value="UniProtKB-UniRule"/>
</dbReference>
<gene>
    <name evidence="10 13" type="primary">hisH</name>
    <name evidence="13" type="ORF">MBBAR_24c00070</name>
</gene>
<evidence type="ECO:0000259" key="12">
    <source>
        <dbReference type="Pfam" id="PF00117"/>
    </source>
</evidence>
<dbReference type="PROSITE" id="PS51273">
    <property type="entry name" value="GATASE_TYPE_1"/>
    <property type="match status" value="1"/>
</dbReference>
<accession>A0A1V6N0J6</accession>